<dbReference type="OrthoDB" id="3237462at2"/>
<dbReference type="PANTHER" id="PTHR40396:SF1">
    <property type="entry name" value="ATPASE AAA-TYPE CORE DOMAIN-CONTAINING PROTEIN"/>
    <property type="match status" value="1"/>
</dbReference>
<proteinExistence type="predicted"/>
<dbReference type="PANTHER" id="PTHR40396">
    <property type="entry name" value="ATPASE-LIKE PROTEIN"/>
    <property type="match status" value="1"/>
</dbReference>
<dbReference type="STRING" id="1123357.SAMN02745244_02375"/>
<evidence type="ECO:0000313" key="2">
    <source>
        <dbReference type="EMBL" id="SHJ37655.1"/>
    </source>
</evidence>
<dbReference type="Pfam" id="PF13304">
    <property type="entry name" value="AAA_21"/>
    <property type="match status" value="1"/>
</dbReference>
<dbReference type="PIRSF" id="PIRSF029347">
    <property type="entry name" value="RecF"/>
    <property type="match status" value="1"/>
</dbReference>
<organism evidence="2 3">
    <name type="scientific">Tessaracoccus bendigoensis DSM 12906</name>
    <dbReference type="NCBI Taxonomy" id="1123357"/>
    <lineage>
        <taxon>Bacteria</taxon>
        <taxon>Bacillati</taxon>
        <taxon>Actinomycetota</taxon>
        <taxon>Actinomycetes</taxon>
        <taxon>Propionibacteriales</taxon>
        <taxon>Propionibacteriaceae</taxon>
        <taxon>Tessaracoccus</taxon>
    </lineage>
</organism>
<dbReference type="RefSeq" id="WP_073188540.1">
    <property type="nucleotide sequence ID" value="NZ_FQZG01000043.1"/>
</dbReference>
<dbReference type="InterPro" id="IPR027417">
    <property type="entry name" value="P-loop_NTPase"/>
</dbReference>
<accession>A0A1M6ITB2</accession>
<dbReference type="GO" id="GO:0005524">
    <property type="term" value="F:ATP binding"/>
    <property type="evidence" value="ECO:0007669"/>
    <property type="project" value="InterPro"/>
</dbReference>
<dbReference type="GO" id="GO:0016887">
    <property type="term" value="F:ATP hydrolysis activity"/>
    <property type="evidence" value="ECO:0007669"/>
    <property type="project" value="InterPro"/>
</dbReference>
<evidence type="ECO:0000313" key="3">
    <source>
        <dbReference type="Proteomes" id="UP000184512"/>
    </source>
</evidence>
<dbReference type="Proteomes" id="UP000184512">
    <property type="component" value="Unassembled WGS sequence"/>
</dbReference>
<dbReference type="InterPro" id="IPR003959">
    <property type="entry name" value="ATPase_AAA_core"/>
</dbReference>
<dbReference type="InterPro" id="IPR014555">
    <property type="entry name" value="RecF-like"/>
</dbReference>
<dbReference type="Gene3D" id="3.40.50.300">
    <property type="entry name" value="P-loop containing nucleotide triphosphate hydrolases"/>
    <property type="match status" value="2"/>
</dbReference>
<sequence length="389" mass="43379">MQIDSFRIQNYRVLQDVSFQKLTQLTVLVGANGSGKSTVFDAFAFLHEAFTTGLRGAWDRRNRMAAIISRGSDGPVHFELKYTVPVDGREKQTTYSLAISEQGGAPVVEREVLRWTTAPGSGRPREILRFENGVGRVYDEATESSQEETLSSPDLLAVSALGQMQRHVRVRALREFIQGWYLSYLSAANTRGTPTSGPESRLNQSGDNLANVLQYLEERHPETLQEVFDALGSRVPQLESIRPTRLEDGRLLLRLKDRSFEDPVLATYTSDGTLKLLAYLTLLHDPNPPTVIGIEEPENQLHPALVPRLAEDIRALSTRSQVFVTTHSREFLEAIQAKELWTIGRGEDGYARVQRVSDDPRVKAMLNEGATLSELWSEGYLAGANPPGM</sequence>
<dbReference type="CDD" id="cd00267">
    <property type="entry name" value="ABC_ATPase"/>
    <property type="match status" value="1"/>
</dbReference>
<reference evidence="2 3" key="1">
    <citation type="submission" date="2016-11" db="EMBL/GenBank/DDBJ databases">
        <authorList>
            <person name="Jaros S."/>
            <person name="Januszkiewicz K."/>
            <person name="Wedrychowicz H."/>
        </authorList>
    </citation>
    <scope>NUCLEOTIDE SEQUENCE [LARGE SCALE GENOMIC DNA]</scope>
    <source>
        <strain evidence="2 3">DSM 12906</strain>
    </source>
</reference>
<dbReference type="EMBL" id="FQZG01000043">
    <property type="protein sequence ID" value="SHJ37655.1"/>
    <property type="molecule type" value="Genomic_DNA"/>
</dbReference>
<dbReference type="AlphaFoldDB" id="A0A1M6ITB2"/>
<dbReference type="SUPFAM" id="SSF52540">
    <property type="entry name" value="P-loop containing nucleoside triphosphate hydrolases"/>
    <property type="match status" value="1"/>
</dbReference>
<evidence type="ECO:0000259" key="1">
    <source>
        <dbReference type="Pfam" id="PF13304"/>
    </source>
</evidence>
<gene>
    <name evidence="2" type="ORF">SAMN02745244_02375</name>
</gene>
<name>A0A1M6ITB2_9ACTN</name>
<feature type="domain" description="ATPase AAA-type core" evidence="1">
    <location>
        <begin position="25"/>
        <end position="332"/>
    </location>
</feature>
<protein>
    <submittedName>
        <fullName evidence="2">Predicted ATPase</fullName>
    </submittedName>
</protein>
<keyword evidence="3" id="KW-1185">Reference proteome</keyword>